<dbReference type="Gene3D" id="3.40.630.30">
    <property type="match status" value="1"/>
</dbReference>
<evidence type="ECO:0000313" key="3">
    <source>
        <dbReference type="Proteomes" id="UP000055060"/>
    </source>
</evidence>
<reference evidence="2" key="1">
    <citation type="submission" date="2015-07" db="EMBL/GenBank/DDBJ databases">
        <title>Draft Genome Sequences of Anaerolinea thermolimosa IMO-1, Bellilinea caldifistulae GOMI-1, Leptolinea tardivitalis YMTK-2, Levilinea saccharolytica KIBI-1,Longilinea arvoryzae KOME-1, Previously Described as Members of the Anaerolineaceae (Chloroflexi).</title>
        <authorList>
            <person name="Sekiguchi Y."/>
            <person name="Ohashi A."/>
            <person name="Matsuura N."/>
            <person name="Tourlousse M.D."/>
        </authorList>
    </citation>
    <scope>NUCLEOTIDE SEQUENCE [LARGE SCALE GENOMIC DNA]</scope>
    <source>
        <strain evidence="2">KOME-1</strain>
    </source>
</reference>
<sequence>MGRVFLETPRFQIRAWELSDAEELCKIMSDSRVHTYTGDQPWSLDRTIGYIRLNQKLNFESLAVFHAACVLKENHSIIGLTGLNPYLPGQPEIEWQFGVPFWEKGYATEIGKAVIQAAFATTDIDSIYGMVNPQNKASMRVMEKIGMTCLGLREFRGEQDMFYLFKRPLT</sequence>
<dbReference type="AlphaFoldDB" id="A0A0S7BGP2"/>
<keyword evidence="3" id="KW-1185">Reference proteome</keyword>
<dbReference type="GO" id="GO:0016747">
    <property type="term" value="F:acyltransferase activity, transferring groups other than amino-acyl groups"/>
    <property type="evidence" value="ECO:0007669"/>
    <property type="project" value="InterPro"/>
</dbReference>
<dbReference type="PROSITE" id="PS51186">
    <property type="entry name" value="GNAT"/>
    <property type="match status" value="1"/>
</dbReference>
<dbReference type="InterPro" id="IPR051531">
    <property type="entry name" value="N-acetyltransferase"/>
</dbReference>
<dbReference type="OrthoDB" id="9798081at2"/>
<gene>
    <name evidence="2" type="ORF">LARV_01470</name>
</gene>
<organism evidence="2">
    <name type="scientific">Longilinea arvoryzae</name>
    <dbReference type="NCBI Taxonomy" id="360412"/>
    <lineage>
        <taxon>Bacteria</taxon>
        <taxon>Bacillati</taxon>
        <taxon>Chloroflexota</taxon>
        <taxon>Anaerolineae</taxon>
        <taxon>Anaerolineales</taxon>
        <taxon>Anaerolineaceae</taxon>
        <taxon>Longilinea</taxon>
    </lineage>
</organism>
<evidence type="ECO:0000313" key="2">
    <source>
        <dbReference type="EMBL" id="GAP13715.1"/>
    </source>
</evidence>
<dbReference type="Proteomes" id="UP000055060">
    <property type="component" value="Unassembled WGS sequence"/>
</dbReference>
<name>A0A0S7BGP2_9CHLR</name>
<dbReference type="RefSeq" id="WP_075073035.1">
    <property type="nucleotide sequence ID" value="NZ_DF967972.1"/>
</dbReference>
<dbReference type="EMBL" id="DF967972">
    <property type="protein sequence ID" value="GAP13715.1"/>
    <property type="molecule type" value="Genomic_DNA"/>
</dbReference>
<proteinExistence type="predicted"/>
<dbReference type="PANTHER" id="PTHR43792:SF1">
    <property type="entry name" value="N-ACETYLTRANSFERASE DOMAIN-CONTAINING PROTEIN"/>
    <property type="match status" value="1"/>
</dbReference>
<evidence type="ECO:0000259" key="1">
    <source>
        <dbReference type="PROSITE" id="PS51186"/>
    </source>
</evidence>
<accession>A0A0S7BGP2</accession>
<dbReference type="SUPFAM" id="SSF55729">
    <property type="entry name" value="Acyl-CoA N-acyltransferases (Nat)"/>
    <property type="match status" value="1"/>
</dbReference>
<dbReference type="STRING" id="360412.LARV_01470"/>
<dbReference type="InterPro" id="IPR016181">
    <property type="entry name" value="Acyl_CoA_acyltransferase"/>
</dbReference>
<keyword evidence="2" id="KW-0808">Transferase</keyword>
<dbReference type="PANTHER" id="PTHR43792">
    <property type="entry name" value="GNAT FAMILY, PUTATIVE (AFU_ORTHOLOGUE AFUA_3G00765)-RELATED-RELATED"/>
    <property type="match status" value="1"/>
</dbReference>
<dbReference type="Pfam" id="PF13302">
    <property type="entry name" value="Acetyltransf_3"/>
    <property type="match status" value="1"/>
</dbReference>
<dbReference type="InterPro" id="IPR000182">
    <property type="entry name" value="GNAT_dom"/>
</dbReference>
<feature type="domain" description="N-acetyltransferase" evidence="1">
    <location>
        <begin position="11"/>
        <end position="170"/>
    </location>
</feature>
<protein>
    <submittedName>
        <fullName evidence="2">Acetyltransferase</fullName>
    </submittedName>
</protein>